<comment type="caution">
    <text evidence="5">The sequence shown here is derived from an EMBL/GenBank/DDBJ whole genome shotgun (WGS) entry which is preliminary data.</text>
</comment>
<dbReference type="SUPFAM" id="SSF51197">
    <property type="entry name" value="Clavaminate synthase-like"/>
    <property type="match status" value="1"/>
</dbReference>
<reference evidence="5" key="1">
    <citation type="journal article" date="2022" name="Front. Microbiol.">
        <title>Genome-based taxonomic rearrangement of Oceanobacter-related bacteria including the description of Thalassolituus hydrocarbonoclasticus sp. nov. and Thalassolituus pacificus sp. nov. and emended description of the genus Thalassolituus.</title>
        <authorList>
            <person name="Dong C."/>
            <person name="Wei L."/>
            <person name="Wang J."/>
            <person name="Lai Q."/>
            <person name="Huang Z."/>
            <person name="Shao Z."/>
        </authorList>
    </citation>
    <scope>NUCLEOTIDE SEQUENCE</scope>
    <source>
        <strain evidence="5">59MF3M-4</strain>
    </source>
</reference>
<dbReference type="GO" id="GO:0046872">
    <property type="term" value="F:metal ion binding"/>
    <property type="evidence" value="ECO:0007669"/>
    <property type="project" value="UniProtKB-KW"/>
</dbReference>
<proteinExistence type="predicted"/>
<feature type="domain" description="JmjC" evidence="4">
    <location>
        <begin position="96"/>
        <end position="224"/>
    </location>
</feature>
<dbReference type="PROSITE" id="PS51184">
    <property type="entry name" value="JMJC"/>
    <property type="match status" value="1"/>
</dbReference>
<keyword evidence="2" id="KW-0479">Metal-binding</keyword>
<dbReference type="PANTHER" id="PTHR13096">
    <property type="entry name" value="MINA53 MYC INDUCED NUCLEAR ANTIGEN"/>
    <property type="match status" value="1"/>
</dbReference>
<evidence type="ECO:0000313" key="6">
    <source>
        <dbReference type="Proteomes" id="UP001147830"/>
    </source>
</evidence>
<evidence type="ECO:0000256" key="3">
    <source>
        <dbReference type="ARBA" id="ARBA00023004"/>
    </source>
</evidence>
<accession>A0A9X2WFQ3</accession>
<evidence type="ECO:0000259" key="4">
    <source>
        <dbReference type="PROSITE" id="PS51184"/>
    </source>
</evidence>
<dbReference type="SMART" id="SM00558">
    <property type="entry name" value="JmjC"/>
    <property type="match status" value="1"/>
</dbReference>
<dbReference type="Pfam" id="PF08007">
    <property type="entry name" value="JmjC_2"/>
    <property type="match status" value="1"/>
</dbReference>
<name>A0A9X2WFQ3_9GAMM</name>
<dbReference type="Gene3D" id="3.40.366.30">
    <property type="entry name" value="50S ribosomal protein L16 arginine hydroxylase, Chain A, Domain 2"/>
    <property type="match status" value="1"/>
</dbReference>
<reference evidence="5" key="2">
    <citation type="submission" date="2022-08" db="EMBL/GenBank/DDBJ databases">
        <authorList>
            <person name="Dong C."/>
        </authorList>
    </citation>
    <scope>NUCLEOTIDE SEQUENCE</scope>
    <source>
        <strain evidence="5">59MF3M-4</strain>
    </source>
</reference>
<sequence length="389" mass="44356">MHILGHLSVEEFLRDYWQQKPVLIRNAWPDFEPLLSSSELAGLSLEEEIESRLVEEDGKDGPWSIRTGPFTEDDYRALPESKWTLLVQAVDHWIPEAADILEHFRFLPSWRIDDLMISYAVDGGSVGPHYDQYDVFLLQAEGQREWRIGQMCNDDSPILKGPKIRVLEQFDEIERWTLNPGDMLYLPPQLAHYGIAQGECMTYSIGFRAPSQAELAQAAMDDILASASEDQRYTDAGIRPTQTPGLIDQDAIARLRALLTAALNDDERLQQVLGKLMTEAKYPEQLPEPRDDASWQEVNDELDAYPQWRRSEFARFAYSQQENQCSFFALGHSWNLPLSDLALVAYLADNSQYEGDTLKELASGATAQSLLVNLWQRHMLYSPETELGD</sequence>
<dbReference type="Proteomes" id="UP001147830">
    <property type="component" value="Unassembled WGS sequence"/>
</dbReference>
<dbReference type="Gene3D" id="2.60.120.650">
    <property type="entry name" value="Cupin"/>
    <property type="match status" value="1"/>
</dbReference>
<keyword evidence="6" id="KW-1185">Reference proteome</keyword>
<dbReference type="AlphaFoldDB" id="A0A9X2WFQ3"/>
<dbReference type="InterPro" id="IPR003347">
    <property type="entry name" value="JmjC_dom"/>
</dbReference>
<comment type="cofactor">
    <cofactor evidence="1">
        <name>Fe(2+)</name>
        <dbReference type="ChEBI" id="CHEBI:29033"/>
    </cofactor>
</comment>
<gene>
    <name evidence="5" type="ORF">NYR02_11305</name>
</gene>
<keyword evidence="3" id="KW-0408">Iron</keyword>
<dbReference type="RefSeq" id="WP_260976469.1">
    <property type="nucleotide sequence ID" value="NZ_JAOANI010000019.1"/>
</dbReference>
<protein>
    <submittedName>
        <fullName evidence="5">Cupin domain-containing protein</fullName>
    </submittedName>
</protein>
<evidence type="ECO:0000256" key="2">
    <source>
        <dbReference type="ARBA" id="ARBA00022723"/>
    </source>
</evidence>
<dbReference type="PANTHER" id="PTHR13096:SF8">
    <property type="entry name" value="RIBOSOMAL OXYGENASE 1"/>
    <property type="match status" value="1"/>
</dbReference>
<dbReference type="EMBL" id="JAOANI010000019">
    <property type="protein sequence ID" value="MCT7359604.1"/>
    <property type="molecule type" value="Genomic_DNA"/>
</dbReference>
<evidence type="ECO:0000256" key="1">
    <source>
        <dbReference type="ARBA" id="ARBA00001954"/>
    </source>
</evidence>
<dbReference type="InterPro" id="IPR039994">
    <property type="entry name" value="NO66-like"/>
</dbReference>
<dbReference type="GO" id="GO:0016706">
    <property type="term" value="F:2-oxoglutarate-dependent dioxygenase activity"/>
    <property type="evidence" value="ECO:0007669"/>
    <property type="project" value="TreeGrafter"/>
</dbReference>
<organism evidence="5 6">
    <name type="scientific">Thalassolituus pacificus</name>
    <dbReference type="NCBI Taxonomy" id="2975440"/>
    <lineage>
        <taxon>Bacteria</taxon>
        <taxon>Pseudomonadati</taxon>
        <taxon>Pseudomonadota</taxon>
        <taxon>Gammaproteobacteria</taxon>
        <taxon>Oceanospirillales</taxon>
        <taxon>Oceanospirillaceae</taxon>
        <taxon>Thalassolituus</taxon>
    </lineage>
</organism>
<evidence type="ECO:0000313" key="5">
    <source>
        <dbReference type="EMBL" id="MCT7359604.1"/>
    </source>
</evidence>